<dbReference type="InterPro" id="IPR042208">
    <property type="entry name" value="D-ser_dehydrat-like_sf"/>
</dbReference>
<keyword evidence="2 4" id="KW-0456">Lyase</keyword>
<protein>
    <submittedName>
        <fullName evidence="4">D-threo-3-hydroxyaspartate dehydratase</fullName>
        <ecNumber evidence="4">4.3.1.27</ecNumber>
    </submittedName>
</protein>
<evidence type="ECO:0000259" key="3">
    <source>
        <dbReference type="SMART" id="SM01119"/>
    </source>
</evidence>
<reference evidence="5" key="2">
    <citation type="submission" date="2016-04" db="EMBL/GenBank/DDBJ databases">
        <title>First Complete Genome Sequence of a Subdivision 6 Acidobacterium.</title>
        <authorList>
            <person name="Huang S."/>
            <person name="Vieira S."/>
            <person name="Bunk B."/>
            <person name="Riedel T."/>
            <person name="Sproeer C."/>
            <person name="Overmann J."/>
        </authorList>
    </citation>
    <scope>NUCLEOTIDE SEQUENCE [LARGE SCALE GENOMIC DNA]</scope>
    <source>
        <strain evidence="5">DSM 100886 HEG_-6_39</strain>
    </source>
</reference>
<keyword evidence="5" id="KW-1185">Reference proteome</keyword>
<dbReference type="InterPro" id="IPR051466">
    <property type="entry name" value="D-amino_acid_metab_enzyme"/>
</dbReference>
<dbReference type="EC" id="4.3.1.27" evidence="4"/>
<dbReference type="Pfam" id="PF14031">
    <property type="entry name" value="D-ser_dehydrat"/>
    <property type="match status" value="1"/>
</dbReference>
<dbReference type="PATRIC" id="fig|1813736.3.peg.6366"/>
<sequence>MANLTELQTPLVVVDAPAMRRNITRMAEAAAAGGKLLRPHGKTHKSGWIAREQIAAGAVGMTCAKPGEAEVFAAAEIQDIRIAYPISPTYAPRILSLMDGVRISTIVDDLEVAGGWSDAMVAAGRRLEVLVKIDVGTHRCGVDPRQRDALGFIERVSGMPGLDLRGLLSHAGHSYAAGSVEEIADVARAEAAMMAELVEGCRARGVALEEVSVGSTPTALVSATLDGITELRPGNYVFHDRTQVGLGVVDWPGCALRVHASVTTFPAPDRLVLDCGSKVLSSDGARGFSATPGFGVILGPDGQPDPGLLIERLSEEHAVVRVTGPTRLRIGDRVTVVPNHSCVVANLTNLYVVAEGDTVLETCKVDARGLVN</sequence>
<dbReference type="Gene3D" id="3.20.20.10">
    <property type="entry name" value="Alanine racemase"/>
    <property type="match status" value="1"/>
</dbReference>
<dbReference type="SMART" id="SM01119">
    <property type="entry name" value="D-ser_dehydrat"/>
    <property type="match status" value="1"/>
</dbReference>
<dbReference type="PANTHER" id="PTHR28004">
    <property type="entry name" value="ZGC:162816-RELATED"/>
    <property type="match status" value="1"/>
</dbReference>
<evidence type="ECO:0000256" key="1">
    <source>
        <dbReference type="ARBA" id="ARBA00005323"/>
    </source>
</evidence>
<evidence type="ECO:0000313" key="5">
    <source>
        <dbReference type="Proteomes" id="UP000076079"/>
    </source>
</evidence>
<dbReference type="Pfam" id="PF01168">
    <property type="entry name" value="Ala_racemase_N"/>
    <property type="match status" value="1"/>
</dbReference>
<evidence type="ECO:0000256" key="2">
    <source>
        <dbReference type="ARBA" id="ARBA00023239"/>
    </source>
</evidence>
<dbReference type="OrthoDB" id="9788869at2"/>
<name>A0A143PX30_LUTPR</name>
<dbReference type="Proteomes" id="UP000076079">
    <property type="component" value="Chromosome"/>
</dbReference>
<organism evidence="4 5">
    <name type="scientific">Luteitalea pratensis</name>
    <dbReference type="NCBI Taxonomy" id="1855912"/>
    <lineage>
        <taxon>Bacteria</taxon>
        <taxon>Pseudomonadati</taxon>
        <taxon>Acidobacteriota</taxon>
        <taxon>Vicinamibacteria</taxon>
        <taxon>Vicinamibacterales</taxon>
        <taxon>Vicinamibacteraceae</taxon>
        <taxon>Luteitalea</taxon>
    </lineage>
</organism>
<dbReference type="AlphaFoldDB" id="A0A143PX30"/>
<dbReference type="InterPro" id="IPR029066">
    <property type="entry name" value="PLP-binding_barrel"/>
</dbReference>
<dbReference type="GO" id="GO:0036088">
    <property type="term" value="P:D-serine catabolic process"/>
    <property type="evidence" value="ECO:0007669"/>
    <property type="project" value="TreeGrafter"/>
</dbReference>
<dbReference type="RefSeq" id="WP_110174205.1">
    <property type="nucleotide sequence ID" value="NZ_CP015136.1"/>
</dbReference>
<gene>
    <name evidence="4" type="primary">dthadh</name>
    <name evidence="4" type="ORF">LuPra_06060</name>
</gene>
<feature type="domain" description="D-serine dehydratase-like" evidence="3">
    <location>
        <begin position="255"/>
        <end position="355"/>
    </location>
</feature>
<dbReference type="SUPFAM" id="SSF51419">
    <property type="entry name" value="PLP-binding barrel"/>
    <property type="match status" value="1"/>
</dbReference>
<dbReference type="InterPro" id="IPR001608">
    <property type="entry name" value="Ala_racemase_N"/>
</dbReference>
<dbReference type="STRING" id="1855912.LuPra_06060"/>
<proteinExistence type="inferred from homology"/>
<dbReference type="Gene3D" id="2.40.37.20">
    <property type="entry name" value="D-serine dehydratase-like domain"/>
    <property type="match status" value="1"/>
</dbReference>
<dbReference type="PANTHER" id="PTHR28004:SF2">
    <property type="entry name" value="D-SERINE DEHYDRATASE"/>
    <property type="match status" value="1"/>
</dbReference>
<accession>A0A143PX30</accession>
<reference evidence="4 5" key="1">
    <citation type="journal article" date="2016" name="Genome Announc.">
        <title>First Complete Genome Sequence of a Subdivision 6 Acidobacterium Strain.</title>
        <authorList>
            <person name="Huang S."/>
            <person name="Vieira S."/>
            <person name="Bunk B."/>
            <person name="Riedel T."/>
            <person name="Sproer C."/>
            <person name="Overmann J."/>
        </authorList>
    </citation>
    <scope>NUCLEOTIDE SEQUENCE [LARGE SCALE GENOMIC DNA]</scope>
    <source>
        <strain evidence="5">DSM 100886 HEG_-6_39</strain>
    </source>
</reference>
<comment type="similarity">
    <text evidence="1">Belongs to the DSD1 family.</text>
</comment>
<dbReference type="InterPro" id="IPR026956">
    <property type="entry name" value="D-ser_dehydrat-like_dom"/>
</dbReference>
<evidence type="ECO:0000313" key="4">
    <source>
        <dbReference type="EMBL" id="AMY12778.1"/>
    </source>
</evidence>
<dbReference type="KEGG" id="abac:LuPra_06060"/>
<dbReference type="EMBL" id="CP015136">
    <property type="protein sequence ID" value="AMY12778.1"/>
    <property type="molecule type" value="Genomic_DNA"/>
</dbReference>
<dbReference type="GO" id="GO:0008721">
    <property type="term" value="F:D-serine ammonia-lyase activity"/>
    <property type="evidence" value="ECO:0007669"/>
    <property type="project" value="TreeGrafter"/>
</dbReference>